<organism evidence="6 7">
    <name type="scientific">Desmophyllum pertusum</name>
    <dbReference type="NCBI Taxonomy" id="174260"/>
    <lineage>
        <taxon>Eukaryota</taxon>
        <taxon>Metazoa</taxon>
        <taxon>Cnidaria</taxon>
        <taxon>Anthozoa</taxon>
        <taxon>Hexacorallia</taxon>
        <taxon>Scleractinia</taxon>
        <taxon>Caryophylliina</taxon>
        <taxon>Caryophylliidae</taxon>
        <taxon>Desmophyllum</taxon>
    </lineage>
</organism>
<evidence type="ECO:0000313" key="6">
    <source>
        <dbReference type="EMBL" id="KAJ7393965.1"/>
    </source>
</evidence>
<accession>A0A9X0A6K7</accession>
<evidence type="ECO:0000256" key="5">
    <source>
        <dbReference type="SAM" id="MobiDB-lite"/>
    </source>
</evidence>
<dbReference type="PANTHER" id="PTHR24156">
    <property type="entry name" value="ANK_REP_REGION DOMAIN-CONTAINING PROTEIN"/>
    <property type="match status" value="1"/>
</dbReference>
<feature type="region of interest" description="Disordered" evidence="5">
    <location>
        <begin position="233"/>
        <end position="282"/>
    </location>
</feature>
<feature type="compositionally biased region" description="Polar residues" evidence="5">
    <location>
        <begin position="318"/>
        <end position="328"/>
    </location>
</feature>
<dbReference type="SUPFAM" id="SSF48403">
    <property type="entry name" value="Ankyrin repeat"/>
    <property type="match status" value="1"/>
</dbReference>
<sequence length="851" mass="94882">MNNKGSEALFQASSTCKLRLVRMLVEGGTSVNVRNERLETPLMLCCQSKTEIDEKSRVVSYLISKQAKVNLQDIDGRTALIYACISNCGKEIIQELLDAKSNPWIEDESKNTVFDYVINAEDLDTTRLLINACRESMLVDARDNIQMKHLEECLTNIQDMRKFSWPLMGPRLRRNHSHLYAAEKEDPSISGNNLLGADLGGDGETAPPAERRRKRSVCHFDPLDIQEILNCTEEAGTSTTNTENEQDDQSESEETRKTSVRSLSEEERFSVQISDADNVPRDPSSGLEKLLKLQDSFTSSFDFNEFPCTISDSHRNSLDTTRSSSVEQQFWEEKNSTKERKRSVPSSNEVENTNEGGARREESKLENRVIFSFDERREAVNAVNKDEKLIEETSKRERLFTIRVSSAAVSKRESCTSLAETPRHVILNSVMDKAFVENIENRSNRIISPVTSQHSSPVMSPLASPRVTRRQTHTSVTLKQCMSPRVSPVPTSESNRREVNIVRRYTLSAMDMGKFQNTGVIKTLLAPPATETDAGRGSAVLESTTRGGPEGNFTPPGLRKSKSDMTDWRSMSRNLQGKDLIETAPKQGPSIQGFQQFTDHGKEGSHDVSEFQLPSISSMKKGRRSSKDFTQPMPVMISPTVESKAFTAEPRLELALPWRNNVDKQRLYLSGQEFPLDDKKRSPSPSRVSLPSSPKDLPISSPNSSCDVIAIAKVADLSPRGPDNTPGDVLPDLLFNSSASKFQYTDESGPKQGGTSVATPQASSHSQQRGSPRLRLGTLLPPLTISNRRSPTHELEDGYFSGTPSPADVESPRRKLSNEQLRYSFRPISPRSPIRSPKLFNLQSGKPPPSR</sequence>
<dbReference type="Gene3D" id="1.25.40.20">
    <property type="entry name" value="Ankyrin repeat-containing domain"/>
    <property type="match status" value="1"/>
</dbReference>
<dbReference type="OrthoDB" id="539213at2759"/>
<feature type="region of interest" description="Disordered" evidence="5">
    <location>
        <begin position="312"/>
        <end position="362"/>
    </location>
</feature>
<keyword evidence="2" id="KW-0677">Repeat</keyword>
<feature type="repeat" description="ANK" evidence="4">
    <location>
        <begin position="4"/>
        <end position="36"/>
    </location>
</feature>
<feature type="region of interest" description="Disordered" evidence="5">
    <location>
        <begin position="183"/>
        <end position="214"/>
    </location>
</feature>
<dbReference type="InterPro" id="IPR036770">
    <property type="entry name" value="Ankyrin_rpt-contain_sf"/>
</dbReference>
<dbReference type="Proteomes" id="UP001163046">
    <property type="component" value="Unassembled WGS sequence"/>
</dbReference>
<evidence type="ECO:0000256" key="3">
    <source>
        <dbReference type="ARBA" id="ARBA00023043"/>
    </source>
</evidence>
<feature type="compositionally biased region" description="Low complexity" evidence="5">
    <location>
        <begin position="822"/>
        <end position="837"/>
    </location>
</feature>
<dbReference type="PANTHER" id="PTHR24156:SF3">
    <property type="entry name" value="ANKYRIN REPEAT DOMAIN-CONTAINING PROTEIN 34C-LIKE"/>
    <property type="match status" value="1"/>
</dbReference>
<feature type="compositionally biased region" description="Low complexity" evidence="5">
    <location>
        <begin position="769"/>
        <end position="784"/>
    </location>
</feature>
<gene>
    <name evidence="6" type="primary">ANKRD34C</name>
    <name evidence="6" type="ORF">OS493_003635</name>
</gene>
<evidence type="ECO:0000313" key="7">
    <source>
        <dbReference type="Proteomes" id="UP001163046"/>
    </source>
</evidence>
<evidence type="ECO:0000256" key="2">
    <source>
        <dbReference type="ARBA" id="ARBA00022737"/>
    </source>
</evidence>
<dbReference type="InterPro" id="IPR042637">
    <property type="entry name" value="AN34A/B/C"/>
</dbReference>
<evidence type="ECO:0000256" key="4">
    <source>
        <dbReference type="PROSITE-ProRule" id="PRU00023"/>
    </source>
</evidence>
<name>A0A9X0A6K7_9CNID</name>
<dbReference type="AlphaFoldDB" id="A0A9X0A6K7"/>
<keyword evidence="3 4" id="KW-0040">ANK repeat</keyword>
<keyword evidence="7" id="KW-1185">Reference proteome</keyword>
<proteinExistence type="inferred from homology"/>
<dbReference type="InterPro" id="IPR002110">
    <property type="entry name" value="Ankyrin_rpt"/>
</dbReference>
<reference evidence="6" key="1">
    <citation type="submission" date="2023-01" db="EMBL/GenBank/DDBJ databases">
        <title>Genome assembly of the deep-sea coral Lophelia pertusa.</title>
        <authorList>
            <person name="Herrera S."/>
            <person name="Cordes E."/>
        </authorList>
    </citation>
    <scope>NUCLEOTIDE SEQUENCE</scope>
    <source>
        <strain evidence="6">USNM1676648</strain>
        <tissue evidence="6">Polyp</tissue>
    </source>
</reference>
<feature type="region of interest" description="Disordered" evidence="5">
    <location>
        <begin position="450"/>
        <end position="495"/>
    </location>
</feature>
<protein>
    <submittedName>
        <fullName evidence="6">Ankyrin repeat</fullName>
    </submittedName>
</protein>
<feature type="compositionally biased region" description="Polar residues" evidence="5">
    <location>
        <begin position="753"/>
        <end position="768"/>
    </location>
</feature>
<feature type="compositionally biased region" description="Low complexity" evidence="5">
    <location>
        <begin position="683"/>
        <end position="694"/>
    </location>
</feature>
<feature type="region of interest" description="Disordered" evidence="5">
    <location>
        <begin position="743"/>
        <end position="851"/>
    </location>
</feature>
<feature type="region of interest" description="Disordered" evidence="5">
    <location>
        <begin position="528"/>
        <end position="567"/>
    </location>
</feature>
<comment type="caution">
    <text evidence="6">The sequence shown here is derived from an EMBL/GenBank/DDBJ whole genome shotgun (WGS) entry which is preliminary data.</text>
</comment>
<dbReference type="PROSITE" id="PS50088">
    <property type="entry name" value="ANK_REPEAT"/>
    <property type="match status" value="1"/>
</dbReference>
<evidence type="ECO:0000256" key="1">
    <source>
        <dbReference type="ARBA" id="ARBA00010029"/>
    </source>
</evidence>
<dbReference type="EMBL" id="MU825397">
    <property type="protein sequence ID" value="KAJ7393965.1"/>
    <property type="molecule type" value="Genomic_DNA"/>
</dbReference>
<dbReference type="SMART" id="SM00248">
    <property type="entry name" value="ANK"/>
    <property type="match status" value="4"/>
</dbReference>
<feature type="compositionally biased region" description="Polar residues" evidence="5">
    <location>
        <begin position="344"/>
        <end position="355"/>
    </location>
</feature>
<feature type="compositionally biased region" description="Basic and acidic residues" evidence="5">
    <location>
        <begin position="253"/>
        <end position="269"/>
    </location>
</feature>
<comment type="similarity">
    <text evidence="1">Belongs to the ANKRD34 family.</text>
</comment>
<feature type="region of interest" description="Disordered" evidence="5">
    <location>
        <begin position="673"/>
        <end position="702"/>
    </location>
</feature>
<dbReference type="Pfam" id="PF12796">
    <property type="entry name" value="Ank_2"/>
    <property type="match status" value="1"/>
</dbReference>